<dbReference type="Proteomes" id="UP001274896">
    <property type="component" value="Unassembled WGS sequence"/>
</dbReference>
<dbReference type="EMBL" id="JAUCMX010000005">
    <property type="protein sequence ID" value="KAK3545911.1"/>
    <property type="molecule type" value="Genomic_DNA"/>
</dbReference>
<accession>A0AAE0V6W3</accession>
<protein>
    <submittedName>
        <fullName evidence="1">Uncharacterized protein</fullName>
    </submittedName>
</protein>
<gene>
    <name evidence="1" type="ORF">QTP70_016668</name>
</gene>
<reference evidence="1" key="1">
    <citation type="submission" date="2023-06" db="EMBL/GenBank/DDBJ databases">
        <title>Male Hemibagrus guttatus genome.</title>
        <authorList>
            <person name="Bian C."/>
        </authorList>
    </citation>
    <scope>NUCLEOTIDE SEQUENCE</scope>
    <source>
        <strain evidence="1">Male_cb2023</strain>
        <tissue evidence="1">Muscle</tissue>
    </source>
</reference>
<evidence type="ECO:0000313" key="1">
    <source>
        <dbReference type="EMBL" id="KAK3545911.1"/>
    </source>
</evidence>
<evidence type="ECO:0000313" key="2">
    <source>
        <dbReference type="Proteomes" id="UP001274896"/>
    </source>
</evidence>
<keyword evidence="2" id="KW-1185">Reference proteome</keyword>
<dbReference type="AlphaFoldDB" id="A0AAE0V6W3"/>
<name>A0AAE0V6W3_9TELE</name>
<proteinExistence type="predicted"/>
<organism evidence="1 2">
    <name type="scientific">Hemibagrus guttatus</name>
    <dbReference type="NCBI Taxonomy" id="175788"/>
    <lineage>
        <taxon>Eukaryota</taxon>
        <taxon>Metazoa</taxon>
        <taxon>Chordata</taxon>
        <taxon>Craniata</taxon>
        <taxon>Vertebrata</taxon>
        <taxon>Euteleostomi</taxon>
        <taxon>Actinopterygii</taxon>
        <taxon>Neopterygii</taxon>
        <taxon>Teleostei</taxon>
        <taxon>Ostariophysi</taxon>
        <taxon>Siluriformes</taxon>
        <taxon>Bagridae</taxon>
        <taxon>Hemibagrus</taxon>
    </lineage>
</organism>
<sequence>MLQRLLTIALNQIKPMYFQWKAATSHCPAHILDQLTVFTGIDKKPGSRPEFLLLIDESGKHVTEAQPPHPTIVHKTR</sequence>
<comment type="caution">
    <text evidence="1">The sequence shown here is derived from an EMBL/GenBank/DDBJ whole genome shotgun (WGS) entry which is preliminary data.</text>
</comment>